<accession>A0ABT0G580</accession>
<dbReference type="RefSeq" id="WP_242375285.1">
    <property type="nucleotide sequence ID" value="NZ_JAKRKC020000002.1"/>
</dbReference>
<dbReference type="EMBL" id="JAKRKC020000002">
    <property type="protein sequence ID" value="MCK2219762.1"/>
    <property type="molecule type" value="Genomic_DNA"/>
</dbReference>
<reference evidence="1 2" key="1">
    <citation type="submission" date="2022-04" db="EMBL/GenBank/DDBJ databases">
        <title>Genome draft of Actinomadura sp. ATCC 31491.</title>
        <authorList>
            <person name="Shi X."/>
            <person name="Du Y."/>
        </authorList>
    </citation>
    <scope>NUCLEOTIDE SEQUENCE [LARGE SCALE GENOMIC DNA]</scope>
    <source>
        <strain evidence="1 2">ATCC 31491</strain>
    </source>
</reference>
<comment type="caution">
    <text evidence="1">The sequence shown here is derived from an EMBL/GenBank/DDBJ whole genome shotgun (WGS) entry which is preliminary data.</text>
</comment>
<evidence type="ECO:0000313" key="2">
    <source>
        <dbReference type="Proteomes" id="UP001317259"/>
    </source>
</evidence>
<proteinExistence type="predicted"/>
<keyword evidence="2" id="KW-1185">Reference proteome</keyword>
<dbReference type="Proteomes" id="UP001317259">
    <property type="component" value="Unassembled WGS sequence"/>
</dbReference>
<gene>
    <name evidence="1" type="ORF">MF672_039095</name>
</gene>
<evidence type="ECO:0000313" key="1">
    <source>
        <dbReference type="EMBL" id="MCK2219762.1"/>
    </source>
</evidence>
<protein>
    <submittedName>
        <fullName evidence="1">Uncharacterized protein</fullName>
    </submittedName>
</protein>
<name>A0ABT0G580_9ACTN</name>
<sequence>MATTITAATIGPVLRTAADWVAGLTHYRVSRNEVHAALRQAAEQDFNVADAALNALATHMAAHGDDPQWLNRHAQLRPRDDFARLMRAAADAADVTPFDWTSRPQIVPVQRGEC</sequence>
<organism evidence="1 2">
    <name type="scientific">Actinomadura luzonensis</name>
    <dbReference type="NCBI Taxonomy" id="2805427"/>
    <lineage>
        <taxon>Bacteria</taxon>
        <taxon>Bacillati</taxon>
        <taxon>Actinomycetota</taxon>
        <taxon>Actinomycetes</taxon>
        <taxon>Streptosporangiales</taxon>
        <taxon>Thermomonosporaceae</taxon>
        <taxon>Actinomadura</taxon>
    </lineage>
</organism>